<dbReference type="Pfam" id="PF09992">
    <property type="entry name" value="NAGPA"/>
    <property type="match status" value="1"/>
</dbReference>
<organism evidence="2 3">
    <name type="scientific">Arachidicoccus ginsenosidivorans</name>
    <dbReference type="NCBI Taxonomy" id="496057"/>
    <lineage>
        <taxon>Bacteria</taxon>
        <taxon>Pseudomonadati</taxon>
        <taxon>Bacteroidota</taxon>
        <taxon>Chitinophagia</taxon>
        <taxon>Chitinophagales</taxon>
        <taxon>Chitinophagaceae</taxon>
        <taxon>Arachidicoccus</taxon>
    </lineage>
</organism>
<dbReference type="KEGG" id="agi:FSB73_16795"/>
<dbReference type="InterPro" id="IPR018711">
    <property type="entry name" value="NAGPA"/>
</dbReference>
<keyword evidence="2" id="KW-0326">Glycosidase</keyword>
<dbReference type="EMBL" id="CP042434">
    <property type="protein sequence ID" value="QEC73089.1"/>
    <property type="molecule type" value="Genomic_DNA"/>
</dbReference>
<name>A0A5B8VNU9_9BACT</name>
<dbReference type="GO" id="GO:0016798">
    <property type="term" value="F:hydrolase activity, acting on glycosyl bonds"/>
    <property type="evidence" value="ECO:0007669"/>
    <property type="project" value="UniProtKB-KW"/>
</dbReference>
<dbReference type="PANTHER" id="PTHR40446">
    <property type="entry name" value="N-ACETYLGLUCOSAMINE-1-PHOSPHODIESTER ALPHA-N-ACETYLGLUCOSAMINIDASE"/>
    <property type="match status" value="1"/>
</dbReference>
<keyword evidence="2" id="KW-0378">Hydrolase</keyword>
<dbReference type="RefSeq" id="WP_146784784.1">
    <property type="nucleotide sequence ID" value="NZ_CP042434.1"/>
</dbReference>
<sequence length="285" mass="31399">MKRILFLITMFAGTVMVYGQKRQTSFPGTKLLLDSSWQITPRIQEREIRYLDSGGKKVVVQVIKARLKKNRLLLEAATPNNKDQFSRQVVPEEMQAESSPDREVLAGVNADFFNMKNGTPLGPVVKDRTVIKGTGRQMVAFVGVLKSGRIIMGDSLLFIKKASKLTEALGARPLLLKDGKLLAQDSSSLSKVHHPRTAFGLSGKQTVYLVTVDGRQPEFSNGISLTDLGILMRFLGAENAVNLDGGGSTTMIVKQPGTDQYKVRNSPSGKMLRPVANSWILVRKR</sequence>
<evidence type="ECO:0000313" key="2">
    <source>
        <dbReference type="EMBL" id="QEC73089.1"/>
    </source>
</evidence>
<proteinExistence type="predicted"/>
<protein>
    <submittedName>
        <fullName evidence="2">Phosphodiester glycosidase family protein</fullName>
    </submittedName>
</protein>
<reference evidence="2 3" key="1">
    <citation type="journal article" date="2017" name="Int. J. Syst. Evol. Microbiol.">
        <title>Arachidicoccus ginsenosidivorans sp. nov., with ginsenoside-converting activity isolated from ginseng cultivating soil.</title>
        <authorList>
            <person name="Siddiqi M.Z."/>
            <person name="Aslam Z."/>
            <person name="Im W.T."/>
        </authorList>
    </citation>
    <scope>NUCLEOTIDE SEQUENCE [LARGE SCALE GENOMIC DNA]</scope>
    <source>
        <strain evidence="2 3">Gsoil 809</strain>
    </source>
</reference>
<keyword evidence="3" id="KW-1185">Reference proteome</keyword>
<dbReference type="OrthoDB" id="9809781at2"/>
<evidence type="ECO:0000313" key="3">
    <source>
        <dbReference type="Proteomes" id="UP000321291"/>
    </source>
</evidence>
<dbReference type="AlphaFoldDB" id="A0A5B8VNU9"/>
<feature type="domain" description="Phosphodiester glycosidase" evidence="1">
    <location>
        <begin position="104"/>
        <end position="281"/>
    </location>
</feature>
<gene>
    <name evidence="2" type="ORF">FSB73_16795</name>
</gene>
<evidence type="ECO:0000259" key="1">
    <source>
        <dbReference type="Pfam" id="PF09992"/>
    </source>
</evidence>
<dbReference type="PANTHER" id="PTHR40446:SF2">
    <property type="entry name" value="N-ACETYLGLUCOSAMINE-1-PHOSPHODIESTER ALPHA-N-ACETYLGLUCOSAMINIDASE"/>
    <property type="match status" value="1"/>
</dbReference>
<dbReference type="Proteomes" id="UP000321291">
    <property type="component" value="Chromosome"/>
</dbReference>
<accession>A0A5B8VNU9</accession>